<gene>
    <name evidence="2" type="ORF">UFOVP1244_117</name>
</gene>
<sequence length="167" mass="18758">MSNFDDFDSLLNTRASDIAETVTIPSGTWVWEVKAIKAANADNGKDGYVLLTLNPVEPCDDVDPVEFRTWNDQGSDDVIFHRISGSVRTVGAQLRSLMERIGLEKSRTPASLYREQFLAHLRWDENKRDATRPWSRLTNFAPLPKSKGEDDTTDSSVPATINDDLPF</sequence>
<proteinExistence type="predicted"/>
<evidence type="ECO:0000256" key="1">
    <source>
        <dbReference type="SAM" id="MobiDB-lite"/>
    </source>
</evidence>
<evidence type="ECO:0008006" key="3">
    <source>
        <dbReference type="Google" id="ProtNLM"/>
    </source>
</evidence>
<evidence type="ECO:0000313" key="2">
    <source>
        <dbReference type="EMBL" id="CAB4192886.1"/>
    </source>
</evidence>
<organism evidence="2">
    <name type="scientific">uncultured Caudovirales phage</name>
    <dbReference type="NCBI Taxonomy" id="2100421"/>
    <lineage>
        <taxon>Viruses</taxon>
        <taxon>Duplodnaviria</taxon>
        <taxon>Heunggongvirae</taxon>
        <taxon>Uroviricota</taxon>
        <taxon>Caudoviricetes</taxon>
        <taxon>Peduoviridae</taxon>
        <taxon>Maltschvirus</taxon>
        <taxon>Maltschvirus maltsch</taxon>
    </lineage>
</organism>
<dbReference type="EMBL" id="LR797181">
    <property type="protein sequence ID" value="CAB4192886.1"/>
    <property type="molecule type" value="Genomic_DNA"/>
</dbReference>
<protein>
    <recommendedName>
        <fullName evidence="3">DUF669 domain-containing protein</fullName>
    </recommendedName>
</protein>
<name>A0A6J5REJ6_9CAUD</name>
<reference evidence="2" key="1">
    <citation type="submission" date="2020-05" db="EMBL/GenBank/DDBJ databases">
        <authorList>
            <person name="Chiriac C."/>
            <person name="Salcher M."/>
            <person name="Ghai R."/>
            <person name="Kavagutti S V."/>
        </authorList>
    </citation>
    <scope>NUCLEOTIDE SEQUENCE</scope>
</reference>
<feature type="region of interest" description="Disordered" evidence="1">
    <location>
        <begin position="138"/>
        <end position="167"/>
    </location>
</feature>
<accession>A0A6J5REJ6</accession>